<reference evidence="10" key="1">
    <citation type="journal article" date="2019" name="Int. J. Syst. Evol. Microbiol.">
        <title>The Global Catalogue of Microorganisms (GCM) 10K type strain sequencing project: providing services to taxonomists for standard genome sequencing and annotation.</title>
        <authorList>
            <consortium name="The Broad Institute Genomics Platform"/>
            <consortium name="The Broad Institute Genome Sequencing Center for Infectious Disease"/>
            <person name="Wu L."/>
            <person name="Ma J."/>
        </authorList>
    </citation>
    <scope>NUCLEOTIDE SEQUENCE [LARGE SCALE GENOMIC DNA]</scope>
    <source>
        <strain evidence="10">CGMCC 1.10130</strain>
    </source>
</reference>
<feature type="transmembrane region" description="Helical" evidence="7">
    <location>
        <begin position="413"/>
        <end position="436"/>
    </location>
</feature>
<comment type="similarity">
    <text evidence="2">Belongs to the major facilitator superfamily. Sugar transporter (TC 2.A.1.1) family.</text>
</comment>
<evidence type="ECO:0000259" key="8">
    <source>
        <dbReference type="PROSITE" id="PS50850"/>
    </source>
</evidence>
<dbReference type="PROSITE" id="PS00216">
    <property type="entry name" value="SUGAR_TRANSPORT_1"/>
    <property type="match status" value="2"/>
</dbReference>
<feature type="transmembrane region" description="Helical" evidence="7">
    <location>
        <begin position="258"/>
        <end position="281"/>
    </location>
</feature>
<feature type="transmembrane region" description="Helical" evidence="7">
    <location>
        <begin position="325"/>
        <end position="344"/>
    </location>
</feature>
<evidence type="ECO:0000256" key="4">
    <source>
        <dbReference type="ARBA" id="ARBA00022692"/>
    </source>
</evidence>
<feature type="transmembrane region" description="Helical" evidence="7">
    <location>
        <begin position="301"/>
        <end position="318"/>
    </location>
</feature>
<organism evidence="9 10">
    <name type="scientific">Neiella marina</name>
    <dbReference type="NCBI Taxonomy" id="508461"/>
    <lineage>
        <taxon>Bacteria</taxon>
        <taxon>Pseudomonadati</taxon>
        <taxon>Pseudomonadota</taxon>
        <taxon>Gammaproteobacteria</taxon>
        <taxon>Alteromonadales</taxon>
        <taxon>Echinimonadaceae</taxon>
        <taxon>Neiella</taxon>
    </lineage>
</organism>
<comment type="subcellular location">
    <subcellularLocation>
        <location evidence="1">Membrane</location>
        <topology evidence="1">Multi-pass membrane protein</topology>
    </subcellularLocation>
</comment>
<feature type="domain" description="Major facilitator superfamily (MFS) profile" evidence="8">
    <location>
        <begin position="11"/>
        <end position="503"/>
    </location>
</feature>
<keyword evidence="3" id="KW-0813">Transport</keyword>
<dbReference type="Gene3D" id="1.20.1250.20">
    <property type="entry name" value="MFS general substrate transporter like domains"/>
    <property type="match status" value="2"/>
</dbReference>
<keyword evidence="6 7" id="KW-0472">Membrane</keyword>
<name>A0A8J2XNW2_9GAMM</name>
<dbReference type="GO" id="GO:0022857">
    <property type="term" value="F:transmembrane transporter activity"/>
    <property type="evidence" value="ECO:0007669"/>
    <property type="project" value="InterPro"/>
</dbReference>
<dbReference type="InterPro" id="IPR005829">
    <property type="entry name" value="Sugar_transporter_CS"/>
</dbReference>
<accession>A0A8J2XNW2</accession>
<feature type="transmembrane region" description="Helical" evidence="7">
    <location>
        <begin position="47"/>
        <end position="65"/>
    </location>
</feature>
<feature type="transmembrane region" description="Helical" evidence="7">
    <location>
        <begin position="474"/>
        <end position="499"/>
    </location>
</feature>
<evidence type="ECO:0000256" key="3">
    <source>
        <dbReference type="ARBA" id="ARBA00022448"/>
    </source>
</evidence>
<sequence>MTKQTLTACQYALIVTLGGFVFGLDAAIISGTIRYITAEFGLSDMELGTVVSAPSLGAIFGLFLAGKMADLFGRKKTLIIIAVVYLISALGSAFANNFTVLLLARFIGGLAFISISVTSMYIGEVSPPQLRGKLVSFNQLMMVIGLSGAYFISYGLVQSVAPGETEIWGLAIWRVMFATEILPVLIWAGLLFTIAESPRWLLMHGQREQAKQVIFSVNDPASAAAALEDMEANLASHKNELAEDKPLKLTFAPKYRKVLLLGIAIATAQGFTGMNAILFYAPVVFEQLGSGVHGAFEQTTYIGVCGFIFTLAAIFLVDKLGRRPLLIMGLAAILASHLLCWYGFSSASYEISQRTLDNVPVSMDASKLEPHIGKTFDSDIALKTLLAETYEHKDAKLIEGYVIESSVTMNATVILFGIFAFIGAFHFSIGPIMWVLISEISPNAIRSVAIPFFALTTSISSYLVQHLFPWQLNTIGAAGTFLMYGMFAAIPLLVVALFLPETKNKSIEDIEKTLVSEA</sequence>
<evidence type="ECO:0000256" key="2">
    <source>
        <dbReference type="ARBA" id="ARBA00010992"/>
    </source>
</evidence>
<comment type="caution">
    <text evidence="9">The sequence shown here is derived from an EMBL/GenBank/DDBJ whole genome shotgun (WGS) entry which is preliminary data.</text>
</comment>
<dbReference type="PANTHER" id="PTHR48020">
    <property type="entry name" value="PROTON MYO-INOSITOL COTRANSPORTER"/>
    <property type="match status" value="1"/>
</dbReference>
<dbReference type="SUPFAM" id="SSF103473">
    <property type="entry name" value="MFS general substrate transporter"/>
    <property type="match status" value="1"/>
</dbReference>
<dbReference type="PRINTS" id="PR00171">
    <property type="entry name" value="SUGRTRNSPORT"/>
</dbReference>
<keyword evidence="10" id="KW-1185">Reference proteome</keyword>
<dbReference type="RefSeq" id="WP_087506844.1">
    <property type="nucleotide sequence ID" value="NZ_BMDX01000018.1"/>
</dbReference>
<dbReference type="InterPro" id="IPR020846">
    <property type="entry name" value="MFS_dom"/>
</dbReference>
<dbReference type="PROSITE" id="PS50850">
    <property type="entry name" value="MFS"/>
    <property type="match status" value="1"/>
</dbReference>
<dbReference type="AlphaFoldDB" id="A0A8J2XNW2"/>
<evidence type="ECO:0000313" key="10">
    <source>
        <dbReference type="Proteomes" id="UP000619743"/>
    </source>
</evidence>
<dbReference type="InterPro" id="IPR036259">
    <property type="entry name" value="MFS_trans_sf"/>
</dbReference>
<proteinExistence type="inferred from homology"/>
<dbReference type="GO" id="GO:0016020">
    <property type="term" value="C:membrane"/>
    <property type="evidence" value="ECO:0007669"/>
    <property type="project" value="UniProtKB-SubCell"/>
</dbReference>
<evidence type="ECO:0000256" key="5">
    <source>
        <dbReference type="ARBA" id="ARBA00022989"/>
    </source>
</evidence>
<dbReference type="InterPro" id="IPR005828">
    <property type="entry name" value="MFS_sugar_transport-like"/>
</dbReference>
<keyword evidence="5 7" id="KW-1133">Transmembrane helix</keyword>
<dbReference type="Pfam" id="PF00083">
    <property type="entry name" value="Sugar_tr"/>
    <property type="match status" value="2"/>
</dbReference>
<keyword evidence="4 7" id="KW-0812">Transmembrane</keyword>
<dbReference type="EMBL" id="BMDX01000018">
    <property type="protein sequence ID" value="GGA85488.1"/>
    <property type="molecule type" value="Genomic_DNA"/>
</dbReference>
<evidence type="ECO:0000313" key="9">
    <source>
        <dbReference type="EMBL" id="GGA85488.1"/>
    </source>
</evidence>
<evidence type="ECO:0000256" key="6">
    <source>
        <dbReference type="ARBA" id="ARBA00023136"/>
    </source>
</evidence>
<dbReference type="OrthoDB" id="5368493at2"/>
<protein>
    <recommendedName>
        <fullName evidence="8">Major facilitator superfamily (MFS) profile domain-containing protein</fullName>
    </recommendedName>
</protein>
<gene>
    <name evidence="9" type="ORF">GCM10011369_29400</name>
</gene>
<evidence type="ECO:0000256" key="7">
    <source>
        <dbReference type="SAM" id="Phobius"/>
    </source>
</evidence>
<feature type="transmembrane region" description="Helical" evidence="7">
    <location>
        <begin position="12"/>
        <end position="35"/>
    </location>
</feature>
<feature type="transmembrane region" description="Helical" evidence="7">
    <location>
        <begin position="448"/>
        <end position="468"/>
    </location>
</feature>
<feature type="transmembrane region" description="Helical" evidence="7">
    <location>
        <begin position="101"/>
        <end position="122"/>
    </location>
</feature>
<dbReference type="PANTHER" id="PTHR48020:SF12">
    <property type="entry name" value="PROTON MYO-INOSITOL COTRANSPORTER"/>
    <property type="match status" value="1"/>
</dbReference>
<dbReference type="Proteomes" id="UP000619743">
    <property type="component" value="Unassembled WGS sequence"/>
</dbReference>
<dbReference type="InterPro" id="IPR003663">
    <property type="entry name" value="Sugar/inositol_transpt"/>
</dbReference>
<evidence type="ECO:0000256" key="1">
    <source>
        <dbReference type="ARBA" id="ARBA00004141"/>
    </source>
</evidence>
<feature type="transmembrane region" description="Helical" evidence="7">
    <location>
        <begin position="77"/>
        <end position="95"/>
    </location>
</feature>
<feature type="transmembrane region" description="Helical" evidence="7">
    <location>
        <begin position="134"/>
        <end position="152"/>
    </location>
</feature>
<dbReference type="InterPro" id="IPR050814">
    <property type="entry name" value="Myo-inositol_Transporter"/>
</dbReference>
<feature type="transmembrane region" description="Helical" evidence="7">
    <location>
        <begin position="172"/>
        <end position="194"/>
    </location>
</feature>